<dbReference type="SUPFAM" id="SSF82784">
    <property type="entry name" value="OsmC-like"/>
    <property type="match status" value="1"/>
</dbReference>
<name>A0A931IYV3_9BURK</name>
<dbReference type="Gene3D" id="3.30.300.20">
    <property type="match status" value="1"/>
</dbReference>
<organism evidence="1 2">
    <name type="scientific">Inhella proteolytica</name>
    <dbReference type="NCBI Taxonomy" id="2795029"/>
    <lineage>
        <taxon>Bacteria</taxon>
        <taxon>Pseudomonadati</taxon>
        <taxon>Pseudomonadota</taxon>
        <taxon>Betaproteobacteria</taxon>
        <taxon>Burkholderiales</taxon>
        <taxon>Sphaerotilaceae</taxon>
        <taxon>Inhella</taxon>
    </lineage>
</organism>
<comment type="caution">
    <text evidence="1">The sequence shown here is derived from an EMBL/GenBank/DDBJ whole genome shotgun (WGS) entry which is preliminary data.</text>
</comment>
<proteinExistence type="predicted"/>
<protein>
    <submittedName>
        <fullName evidence="1">OsmC family protein</fullName>
    </submittedName>
</protein>
<evidence type="ECO:0000313" key="1">
    <source>
        <dbReference type="EMBL" id="MBH9575558.1"/>
    </source>
</evidence>
<dbReference type="AlphaFoldDB" id="A0A931IYV3"/>
<sequence>MSEPAESVQLQQLQDYRFEIRFADGLPPLQADEPAPLGAGEGPSPVQLLASAVGNCLSASLLFALRKYKQAPEPIGCRVAAEVGRNAEGRLRVLGLQATLTLGVPAAQLQHLDRVLASFEAYCTVTQSVSAAIPVQVSVLDSTGAVLK</sequence>
<evidence type="ECO:0000313" key="2">
    <source>
        <dbReference type="Proteomes" id="UP000613266"/>
    </source>
</evidence>
<dbReference type="RefSeq" id="WP_198109169.1">
    <property type="nucleotide sequence ID" value="NZ_JAEDAK010000001.1"/>
</dbReference>
<dbReference type="InterPro" id="IPR015946">
    <property type="entry name" value="KH_dom-like_a/b"/>
</dbReference>
<keyword evidence="2" id="KW-1185">Reference proteome</keyword>
<dbReference type="InterPro" id="IPR036102">
    <property type="entry name" value="OsmC/Ohrsf"/>
</dbReference>
<gene>
    <name evidence="1" type="ORF">I7X39_01445</name>
</gene>
<dbReference type="Pfam" id="PF02566">
    <property type="entry name" value="OsmC"/>
    <property type="match status" value="1"/>
</dbReference>
<dbReference type="Proteomes" id="UP000613266">
    <property type="component" value="Unassembled WGS sequence"/>
</dbReference>
<accession>A0A931IYV3</accession>
<reference evidence="1" key="1">
    <citation type="submission" date="2020-12" db="EMBL/GenBank/DDBJ databases">
        <title>The genome sequence of Inhella sp. 1Y17.</title>
        <authorList>
            <person name="Liu Y."/>
        </authorList>
    </citation>
    <scope>NUCLEOTIDE SEQUENCE</scope>
    <source>
        <strain evidence="1">1Y17</strain>
    </source>
</reference>
<dbReference type="InterPro" id="IPR003718">
    <property type="entry name" value="OsmC/Ohr_fam"/>
</dbReference>
<dbReference type="EMBL" id="JAEDAK010000001">
    <property type="protein sequence ID" value="MBH9575558.1"/>
    <property type="molecule type" value="Genomic_DNA"/>
</dbReference>